<dbReference type="Gene3D" id="3.40.50.300">
    <property type="entry name" value="P-loop containing nucleotide triphosphate hydrolases"/>
    <property type="match status" value="1"/>
</dbReference>
<gene>
    <name evidence="10" type="primary">cydD</name>
    <name evidence="10" type="ORF">DOO78_13620</name>
</gene>
<dbReference type="InterPro" id="IPR036640">
    <property type="entry name" value="ABC1_TM_sf"/>
</dbReference>
<evidence type="ECO:0000259" key="9">
    <source>
        <dbReference type="PROSITE" id="PS50929"/>
    </source>
</evidence>
<evidence type="ECO:0000313" key="11">
    <source>
        <dbReference type="Proteomes" id="UP000249065"/>
    </source>
</evidence>
<keyword evidence="5 7" id="KW-1133">Transmembrane helix</keyword>
<feature type="transmembrane region" description="Helical" evidence="7">
    <location>
        <begin position="138"/>
        <end position="159"/>
    </location>
</feature>
<protein>
    <submittedName>
        <fullName evidence="10">Thiol reductant ABC exporter subunit CydD</fullName>
    </submittedName>
</protein>
<keyword evidence="6 7" id="KW-0472">Membrane</keyword>
<dbReference type="CDD" id="cd03228">
    <property type="entry name" value="ABCC_MRP_Like"/>
    <property type="match status" value="1"/>
</dbReference>
<keyword evidence="11" id="KW-1185">Reference proteome</keyword>
<dbReference type="InterPro" id="IPR011527">
    <property type="entry name" value="ABC1_TM_dom"/>
</dbReference>
<dbReference type="PROSITE" id="PS50893">
    <property type="entry name" value="ABC_TRANSPORTER_2"/>
    <property type="match status" value="1"/>
</dbReference>
<feature type="transmembrane region" description="Helical" evidence="7">
    <location>
        <begin position="27"/>
        <end position="49"/>
    </location>
</feature>
<dbReference type="Proteomes" id="UP000249065">
    <property type="component" value="Unassembled WGS sequence"/>
</dbReference>
<dbReference type="Gene3D" id="1.20.1560.10">
    <property type="entry name" value="ABC transporter type 1, transmembrane domain"/>
    <property type="match status" value="1"/>
</dbReference>
<feature type="domain" description="ABC transporter" evidence="8">
    <location>
        <begin position="336"/>
        <end position="556"/>
    </location>
</feature>
<proteinExistence type="predicted"/>
<dbReference type="GO" id="GO:0005886">
    <property type="term" value="C:plasma membrane"/>
    <property type="evidence" value="ECO:0007669"/>
    <property type="project" value="UniProtKB-SubCell"/>
</dbReference>
<dbReference type="Pfam" id="PF00005">
    <property type="entry name" value="ABC_tran"/>
    <property type="match status" value="1"/>
</dbReference>
<feature type="transmembrane region" description="Helical" evidence="7">
    <location>
        <begin position="165"/>
        <end position="186"/>
    </location>
</feature>
<dbReference type="InterPro" id="IPR003439">
    <property type="entry name" value="ABC_transporter-like_ATP-bd"/>
</dbReference>
<feature type="transmembrane region" description="Helical" evidence="7">
    <location>
        <begin position="61"/>
        <end position="82"/>
    </location>
</feature>
<comment type="subcellular location">
    <subcellularLocation>
        <location evidence="1">Cell membrane</location>
        <topology evidence="1">Multi-pass membrane protein</topology>
    </subcellularLocation>
</comment>
<dbReference type="InterPro" id="IPR003593">
    <property type="entry name" value="AAA+_ATPase"/>
</dbReference>
<dbReference type="Pfam" id="PF00664">
    <property type="entry name" value="ABC_membrane"/>
    <property type="match status" value="1"/>
</dbReference>
<evidence type="ECO:0000256" key="3">
    <source>
        <dbReference type="ARBA" id="ARBA00022741"/>
    </source>
</evidence>
<evidence type="ECO:0000256" key="1">
    <source>
        <dbReference type="ARBA" id="ARBA00004651"/>
    </source>
</evidence>
<evidence type="ECO:0000259" key="8">
    <source>
        <dbReference type="PROSITE" id="PS50893"/>
    </source>
</evidence>
<evidence type="ECO:0000313" key="10">
    <source>
        <dbReference type="EMBL" id="RAI58390.1"/>
    </source>
</evidence>
<dbReference type="GO" id="GO:0005524">
    <property type="term" value="F:ATP binding"/>
    <property type="evidence" value="ECO:0007669"/>
    <property type="project" value="UniProtKB-KW"/>
</dbReference>
<evidence type="ECO:0000256" key="7">
    <source>
        <dbReference type="SAM" id="Phobius"/>
    </source>
</evidence>
<dbReference type="PROSITE" id="PS00211">
    <property type="entry name" value="ABC_TRANSPORTER_1"/>
    <property type="match status" value="1"/>
</dbReference>
<name>A0A327M641_9PROT</name>
<dbReference type="SUPFAM" id="SSF90123">
    <property type="entry name" value="ABC transporter transmembrane region"/>
    <property type="match status" value="1"/>
</dbReference>
<dbReference type="InterPro" id="IPR017871">
    <property type="entry name" value="ABC_transporter-like_CS"/>
</dbReference>
<dbReference type="PANTHER" id="PTHR24221:SF654">
    <property type="entry name" value="ATP-BINDING CASSETTE SUB-FAMILY B MEMBER 6"/>
    <property type="match status" value="1"/>
</dbReference>
<dbReference type="InterPro" id="IPR027417">
    <property type="entry name" value="P-loop_NTPase"/>
</dbReference>
<accession>A0A327M641</accession>
<comment type="caution">
    <text evidence="10">The sequence shown here is derived from an EMBL/GenBank/DDBJ whole genome shotgun (WGS) entry which is preliminary data.</text>
</comment>
<dbReference type="OrthoDB" id="5288404at2"/>
<keyword evidence="4" id="KW-0067">ATP-binding</keyword>
<feature type="domain" description="ABC transmembrane type-1" evidence="9">
    <location>
        <begin position="31"/>
        <end position="305"/>
    </location>
</feature>
<evidence type="ECO:0000256" key="2">
    <source>
        <dbReference type="ARBA" id="ARBA00022692"/>
    </source>
</evidence>
<dbReference type="InterPro" id="IPR039421">
    <property type="entry name" value="Type_1_exporter"/>
</dbReference>
<dbReference type="AlphaFoldDB" id="A0A327M641"/>
<dbReference type="GO" id="GO:0140359">
    <property type="term" value="F:ABC-type transporter activity"/>
    <property type="evidence" value="ECO:0007669"/>
    <property type="project" value="InterPro"/>
</dbReference>
<dbReference type="GO" id="GO:0042883">
    <property type="term" value="P:cysteine transport"/>
    <property type="evidence" value="ECO:0007669"/>
    <property type="project" value="InterPro"/>
</dbReference>
<dbReference type="SMART" id="SM00382">
    <property type="entry name" value="AAA"/>
    <property type="match status" value="1"/>
</dbReference>
<evidence type="ECO:0000256" key="5">
    <source>
        <dbReference type="ARBA" id="ARBA00022989"/>
    </source>
</evidence>
<feature type="transmembrane region" description="Helical" evidence="7">
    <location>
        <begin position="277"/>
        <end position="297"/>
    </location>
</feature>
<dbReference type="EMBL" id="QLIX01000009">
    <property type="protein sequence ID" value="RAI58390.1"/>
    <property type="molecule type" value="Genomic_DNA"/>
</dbReference>
<evidence type="ECO:0000256" key="6">
    <source>
        <dbReference type="ARBA" id="ARBA00023136"/>
    </source>
</evidence>
<evidence type="ECO:0000256" key="4">
    <source>
        <dbReference type="ARBA" id="ARBA00022840"/>
    </source>
</evidence>
<reference evidence="11" key="1">
    <citation type="submission" date="2018-06" db="EMBL/GenBank/DDBJ databases">
        <authorList>
            <person name="Khan S.A."/>
        </authorList>
    </citation>
    <scope>NUCLEOTIDE SEQUENCE [LARGE SCALE GENOMIC DNA]</scope>
    <source>
        <strain evidence="11">DB-1506</strain>
    </source>
</reference>
<dbReference type="NCBIfam" id="TIGR02857">
    <property type="entry name" value="CydD"/>
    <property type="match status" value="1"/>
</dbReference>
<dbReference type="PROSITE" id="PS50929">
    <property type="entry name" value="ABC_TM1F"/>
    <property type="match status" value="1"/>
</dbReference>
<dbReference type="RefSeq" id="WP_111470346.1">
    <property type="nucleotide sequence ID" value="NZ_QLIX01000009.1"/>
</dbReference>
<keyword evidence="3" id="KW-0547">Nucleotide-binding</keyword>
<dbReference type="InterPro" id="IPR014216">
    <property type="entry name" value="ABC_transptr_CydD"/>
</dbReference>
<organism evidence="10 11">
    <name type="scientific">Roseicella frigidaeris</name>
    <dbReference type="NCBI Taxonomy" id="2230885"/>
    <lineage>
        <taxon>Bacteria</taxon>
        <taxon>Pseudomonadati</taxon>
        <taxon>Pseudomonadota</taxon>
        <taxon>Alphaproteobacteria</taxon>
        <taxon>Acetobacterales</taxon>
        <taxon>Roseomonadaceae</taxon>
        <taxon>Roseicella</taxon>
    </lineage>
</organism>
<dbReference type="PANTHER" id="PTHR24221">
    <property type="entry name" value="ATP-BINDING CASSETTE SUB-FAMILY B"/>
    <property type="match status" value="1"/>
</dbReference>
<dbReference type="SUPFAM" id="SSF52540">
    <property type="entry name" value="P-loop containing nucleoside triphosphate hydrolases"/>
    <property type="match status" value="1"/>
</dbReference>
<keyword evidence="2 7" id="KW-0812">Transmembrane</keyword>
<feature type="transmembrane region" description="Helical" evidence="7">
    <location>
        <begin position="243"/>
        <end position="265"/>
    </location>
</feature>
<sequence>MDSPSAARDDAARALLRRESRALRRQVGLPILLGLGGLLAAMAGAWLVARLLAGLLGHGEAGWASLAMAAGLALLGAGLTLAQERAQLAAGEAARARLRDAAFARLLEHAPADPTGIGERVSLVVDRIEALDGYFARWIPAAALAMVGPVLVCAALAWADPGSGAILAVAGLLYPVAMALTGIGAAQASRRQFEALGRLSGRFLDRMRGLPTLVLFNRQEAEAAALGKAAAALRQHTMKVLRVAFLSGTALELLSAGVLACLAWRHRSLLTDGGDPTAALFSLLLVPAFFAPLRGFAAAYQDRLHAAGAATALAPLLAGETGQGLLLAELPPRVTVTFTEVRLSYDPARPPALDGLSFRASAGETLVLAGASGAGKSSALRILMGFVRPEAGRVAINGQDAMALCPAELRRLSAYVGQHPHLFRATLRENIRLARPEATPAQVEAAARAAHVLDFAEALPQGLDTLVGEGGWGLSGGQAQRVALARAFLRDRPLVLLDEPTAHLDPGTEALVIDSLQRLCIGRTAIIASHSGARARLGRVLEIAGGRVAGAARAAEG</sequence>
<dbReference type="GO" id="GO:0016887">
    <property type="term" value="F:ATP hydrolysis activity"/>
    <property type="evidence" value="ECO:0007669"/>
    <property type="project" value="InterPro"/>
</dbReference>